<accession>A0AAD5RIT8</accession>
<dbReference type="Gene3D" id="3.40.50.300">
    <property type="entry name" value="P-loop containing nucleotide triphosphate hydrolases"/>
    <property type="match status" value="1"/>
</dbReference>
<evidence type="ECO:0000313" key="1">
    <source>
        <dbReference type="EMBL" id="KAJ2895463.1"/>
    </source>
</evidence>
<dbReference type="Pfam" id="PF17784">
    <property type="entry name" value="Sulfotransfer_4"/>
    <property type="match status" value="1"/>
</dbReference>
<dbReference type="PANTHER" id="PTHR36978">
    <property type="entry name" value="P-LOOP CONTAINING NUCLEOTIDE TRIPHOSPHATE HYDROLASE"/>
    <property type="match status" value="1"/>
</dbReference>
<comment type="caution">
    <text evidence="1">The sequence shown here is derived from an EMBL/GenBank/DDBJ whole genome shotgun (WGS) entry which is preliminary data.</text>
</comment>
<dbReference type="PANTHER" id="PTHR36978:SF4">
    <property type="entry name" value="P-LOOP CONTAINING NUCLEOSIDE TRIPHOSPHATE HYDROLASE PROTEIN"/>
    <property type="match status" value="1"/>
</dbReference>
<keyword evidence="2" id="KW-1185">Reference proteome</keyword>
<dbReference type="SUPFAM" id="SSF52540">
    <property type="entry name" value="P-loop containing nucleoside triphosphate hydrolases"/>
    <property type="match status" value="1"/>
</dbReference>
<reference evidence="1" key="1">
    <citation type="submission" date="2022-07" db="EMBL/GenBank/DDBJ databases">
        <title>Draft genome sequence of Zalerion maritima ATCC 34329, a (micro)plastics degrading marine fungus.</title>
        <authorList>
            <person name="Paco A."/>
            <person name="Goncalves M.F.M."/>
            <person name="Rocha-Santos T.A.P."/>
            <person name="Alves A."/>
        </authorList>
    </citation>
    <scope>NUCLEOTIDE SEQUENCE</scope>
    <source>
        <strain evidence="1">ATCC 34329</strain>
    </source>
</reference>
<dbReference type="InterPro" id="IPR027417">
    <property type="entry name" value="P-loop_NTPase"/>
</dbReference>
<sequence length="122" mass="13899">MGCERSILAKESHTGGRNSASGLNGYNALTDLPSYFLEETVAAYPEAKFILTTRDPDSWLRSYQNTLRVKIENGDRFPNDVMAFFDSYHRAIVRVTKLFAHFIWNGKSLDDDDAALETFIRQ</sequence>
<organism evidence="1 2">
    <name type="scientific">Zalerion maritima</name>
    <dbReference type="NCBI Taxonomy" id="339359"/>
    <lineage>
        <taxon>Eukaryota</taxon>
        <taxon>Fungi</taxon>
        <taxon>Dikarya</taxon>
        <taxon>Ascomycota</taxon>
        <taxon>Pezizomycotina</taxon>
        <taxon>Sordariomycetes</taxon>
        <taxon>Lulworthiomycetidae</taxon>
        <taxon>Lulworthiales</taxon>
        <taxon>Lulworthiaceae</taxon>
        <taxon>Zalerion</taxon>
    </lineage>
</organism>
<dbReference type="EMBL" id="JAKWBI020000400">
    <property type="protein sequence ID" value="KAJ2895463.1"/>
    <property type="molecule type" value="Genomic_DNA"/>
</dbReference>
<gene>
    <name evidence="1" type="ORF">MKZ38_006575</name>
</gene>
<dbReference type="InterPro" id="IPR040632">
    <property type="entry name" value="Sulfotransfer_4"/>
</dbReference>
<name>A0AAD5RIT8_9PEZI</name>
<proteinExistence type="predicted"/>
<dbReference type="AlphaFoldDB" id="A0AAD5RIT8"/>
<evidence type="ECO:0008006" key="3">
    <source>
        <dbReference type="Google" id="ProtNLM"/>
    </source>
</evidence>
<dbReference type="Proteomes" id="UP001201980">
    <property type="component" value="Unassembled WGS sequence"/>
</dbReference>
<evidence type="ECO:0000313" key="2">
    <source>
        <dbReference type="Proteomes" id="UP001201980"/>
    </source>
</evidence>
<protein>
    <recommendedName>
        <fullName evidence="3">Sulfotransferase</fullName>
    </recommendedName>
</protein>